<dbReference type="PANTHER" id="PTHR41309">
    <property type="entry name" value="MEMBRANE PROTEIN-RELATED"/>
    <property type="match status" value="1"/>
</dbReference>
<sequence length="208" mass="24076">MNVICERRKIALKQLILKDFIIQWKFLIWYILYPVFFYMALTDTENLFIIMSVIITIGATVKTFEADSKNESEVIVNSLPILKKQIVYAKYIVAIIILFISVTVGCFTMGMKNGVNLFEFIETTLLASISFILVYLSFVLPISFWLGYKKTIFITIVIFMAPIVILEALFQINLEQIQLYSSLLFIGSICMFITSVFVSVKLYEKREF</sequence>
<feature type="transmembrane region" description="Helical" evidence="1">
    <location>
        <begin position="180"/>
        <end position="203"/>
    </location>
</feature>
<dbReference type="AlphaFoldDB" id="A0A0J1HYE9"/>
<feature type="transmembrane region" description="Helical" evidence="1">
    <location>
        <begin position="47"/>
        <end position="66"/>
    </location>
</feature>
<evidence type="ECO:0000313" key="3">
    <source>
        <dbReference type="Proteomes" id="UP000035904"/>
    </source>
</evidence>
<feature type="transmembrane region" description="Helical" evidence="1">
    <location>
        <begin position="123"/>
        <end position="146"/>
    </location>
</feature>
<dbReference type="PANTHER" id="PTHR41309:SF2">
    <property type="entry name" value="MEMBRANE PROTEIN"/>
    <property type="match status" value="1"/>
</dbReference>
<feature type="transmembrane region" description="Helical" evidence="1">
    <location>
        <begin position="153"/>
        <end position="174"/>
    </location>
</feature>
<keyword evidence="1" id="KW-1133">Transmembrane helix</keyword>
<name>A0A0J1HYE9_BACAN</name>
<dbReference type="EMBL" id="LDPG01000006">
    <property type="protein sequence ID" value="KLV18703.1"/>
    <property type="molecule type" value="Genomic_DNA"/>
</dbReference>
<protein>
    <submittedName>
        <fullName evidence="2">ABC transporter permease</fullName>
    </submittedName>
</protein>
<dbReference type="InterPro" id="IPR025699">
    <property type="entry name" value="ABC2_memb-like"/>
</dbReference>
<feature type="transmembrane region" description="Helical" evidence="1">
    <location>
        <begin position="87"/>
        <end position="111"/>
    </location>
</feature>
<reference evidence="2 3" key="1">
    <citation type="submission" date="2015-05" db="EMBL/GenBank/DDBJ databases">
        <title>Whole genome sequence and identification of bacterial endophytes from Costus igneus.</title>
        <authorList>
            <person name="Lee Y.P."/>
            <person name="Gan H.M."/>
            <person name="Eng W."/>
            <person name="Wheatley M.S."/>
            <person name="Caraballo A."/>
            <person name="Polter S."/>
            <person name="Savka M.A."/>
            <person name="Hudson A.O."/>
        </authorList>
    </citation>
    <scope>NUCLEOTIDE SEQUENCE [LARGE SCALE GENOMIC DNA]</scope>
    <source>
        <strain evidence="2 3">RIT375</strain>
    </source>
</reference>
<gene>
    <name evidence="2" type="ORF">ABW01_11985</name>
</gene>
<keyword evidence="1" id="KW-0472">Membrane</keyword>
<dbReference type="PATRIC" id="fig|1392.242.peg.5412"/>
<organism evidence="2 3">
    <name type="scientific">Bacillus anthracis</name>
    <name type="common">anthrax bacterium</name>
    <dbReference type="NCBI Taxonomy" id="1392"/>
    <lineage>
        <taxon>Bacteria</taxon>
        <taxon>Bacillati</taxon>
        <taxon>Bacillota</taxon>
        <taxon>Bacilli</taxon>
        <taxon>Bacillales</taxon>
        <taxon>Bacillaceae</taxon>
        <taxon>Bacillus</taxon>
        <taxon>Bacillus cereus group</taxon>
    </lineage>
</organism>
<evidence type="ECO:0000256" key="1">
    <source>
        <dbReference type="SAM" id="Phobius"/>
    </source>
</evidence>
<keyword evidence="1" id="KW-0812">Transmembrane</keyword>
<dbReference type="Pfam" id="PF13346">
    <property type="entry name" value="ABC2_membrane_5"/>
    <property type="match status" value="1"/>
</dbReference>
<comment type="caution">
    <text evidence="2">The sequence shown here is derived from an EMBL/GenBank/DDBJ whole genome shotgun (WGS) entry which is preliminary data.</text>
</comment>
<feature type="transmembrane region" description="Helical" evidence="1">
    <location>
        <begin position="21"/>
        <end position="41"/>
    </location>
</feature>
<dbReference type="Proteomes" id="UP000035904">
    <property type="component" value="Unassembled WGS sequence"/>
</dbReference>
<evidence type="ECO:0000313" key="2">
    <source>
        <dbReference type="EMBL" id="KLV18703.1"/>
    </source>
</evidence>
<accession>A0A0J1HYE9</accession>
<proteinExistence type="predicted"/>